<protein>
    <submittedName>
        <fullName evidence="1">Uncharacterized protein</fullName>
    </submittedName>
</protein>
<comment type="caution">
    <text evidence="1">The sequence shown here is derived from an EMBL/GenBank/DDBJ whole genome shotgun (WGS) entry which is preliminary data.</text>
</comment>
<evidence type="ECO:0000313" key="2">
    <source>
        <dbReference type="Proteomes" id="UP001064489"/>
    </source>
</evidence>
<reference evidence="1" key="1">
    <citation type="journal article" date="2022" name="Plant J.">
        <title>Strategies of tolerance reflected in two North American maple genomes.</title>
        <authorList>
            <person name="McEvoy S.L."/>
            <person name="Sezen U.U."/>
            <person name="Trouern-Trend A."/>
            <person name="McMahon S.M."/>
            <person name="Schaberg P.G."/>
            <person name="Yang J."/>
            <person name="Wegrzyn J.L."/>
            <person name="Swenson N.G."/>
        </authorList>
    </citation>
    <scope>NUCLEOTIDE SEQUENCE</scope>
    <source>
        <strain evidence="1">91603</strain>
    </source>
</reference>
<proteinExistence type="predicted"/>
<name>A0AAD5I5C0_ACENE</name>
<evidence type="ECO:0000313" key="1">
    <source>
        <dbReference type="EMBL" id="KAI9152849.1"/>
    </source>
</evidence>
<dbReference type="AlphaFoldDB" id="A0AAD5I5C0"/>
<organism evidence="1 2">
    <name type="scientific">Acer negundo</name>
    <name type="common">Box elder</name>
    <dbReference type="NCBI Taxonomy" id="4023"/>
    <lineage>
        <taxon>Eukaryota</taxon>
        <taxon>Viridiplantae</taxon>
        <taxon>Streptophyta</taxon>
        <taxon>Embryophyta</taxon>
        <taxon>Tracheophyta</taxon>
        <taxon>Spermatophyta</taxon>
        <taxon>Magnoliopsida</taxon>
        <taxon>eudicotyledons</taxon>
        <taxon>Gunneridae</taxon>
        <taxon>Pentapetalae</taxon>
        <taxon>rosids</taxon>
        <taxon>malvids</taxon>
        <taxon>Sapindales</taxon>
        <taxon>Sapindaceae</taxon>
        <taxon>Hippocastanoideae</taxon>
        <taxon>Acereae</taxon>
        <taxon>Acer</taxon>
    </lineage>
</organism>
<accession>A0AAD5I5C0</accession>
<keyword evidence="2" id="KW-1185">Reference proteome</keyword>
<dbReference type="EMBL" id="JAJSOW010000108">
    <property type="protein sequence ID" value="KAI9152849.1"/>
    <property type="molecule type" value="Genomic_DNA"/>
</dbReference>
<sequence length="66" mass="7428">MNSKLPHTDQFRFLDKAAIITADDRLDSDAIIFHVASIQQQTYAVFQALQSDRSIGSSNFQAKKVE</sequence>
<dbReference type="Proteomes" id="UP001064489">
    <property type="component" value="Chromosome 11"/>
</dbReference>
<reference evidence="1" key="2">
    <citation type="submission" date="2023-02" db="EMBL/GenBank/DDBJ databases">
        <authorList>
            <person name="Swenson N.G."/>
            <person name="Wegrzyn J.L."/>
            <person name="Mcevoy S.L."/>
        </authorList>
    </citation>
    <scope>NUCLEOTIDE SEQUENCE</scope>
    <source>
        <strain evidence="1">91603</strain>
        <tissue evidence="1">Leaf</tissue>
    </source>
</reference>
<gene>
    <name evidence="1" type="ORF">LWI28_002156</name>
</gene>